<evidence type="ECO:0000313" key="7">
    <source>
        <dbReference type="EMBL" id="MCP0887013.1"/>
    </source>
</evidence>
<dbReference type="InterPro" id="IPR050833">
    <property type="entry name" value="Poly_Biosynth_Transport"/>
</dbReference>
<feature type="transmembrane region" description="Helical" evidence="6">
    <location>
        <begin position="65"/>
        <end position="86"/>
    </location>
</feature>
<feature type="transmembrane region" description="Helical" evidence="6">
    <location>
        <begin position="134"/>
        <end position="153"/>
    </location>
</feature>
<dbReference type="EMBL" id="JAIULA010000010">
    <property type="protein sequence ID" value="MCP0887013.1"/>
    <property type="molecule type" value="Genomic_DNA"/>
</dbReference>
<evidence type="ECO:0000256" key="4">
    <source>
        <dbReference type="ARBA" id="ARBA00022989"/>
    </source>
</evidence>
<keyword evidence="2" id="KW-1003">Cell membrane</keyword>
<protein>
    <submittedName>
        <fullName evidence="7">Polysaccharide biosynthesis protein</fullName>
    </submittedName>
</protein>
<feature type="transmembrane region" description="Helical" evidence="6">
    <location>
        <begin position="346"/>
        <end position="369"/>
    </location>
</feature>
<evidence type="ECO:0000256" key="6">
    <source>
        <dbReference type="SAM" id="Phobius"/>
    </source>
</evidence>
<name>A0A9X2FMR1_9LACO</name>
<feature type="transmembrane region" description="Helical" evidence="6">
    <location>
        <begin position="24"/>
        <end position="45"/>
    </location>
</feature>
<keyword evidence="3 6" id="KW-0812">Transmembrane</keyword>
<feature type="transmembrane region" description="Helical" evidence="6">
    <location>
        <begin position="375"/>
        <end position="397"/>
    </location>
</feature>
<dbReference type="InterPro" id="IPR002797">
    <property type="entry name" value="Polysacc_synth"/>
</dbReference>
<feature type="transmembrane region" description="Helical" evidence="6">
    <location>
        <begin position="305"/>
        <end position="325"/>
    </location>
</feature>
<dbReference type="PANTHER" id="PTHR30250:SF21">
    <property type="entry name" value="LIPID II FLIPPASE MURJ"/>
    <property type="match status" value="1"/>
</dbReference>
<evidence type="ECO:0000313" key="8">
    <source>
        <dbReference type="Proteomes" id="UP001139006"/>
    </source>
</evidence>
<dbReference type="Proteomes" id="UP001139006">
    <property type="component" value="Unassembled WGS sequence"/>
</dbReference>
<feature type="transmembrane region" description="Helical" evidence="6">
    <location>
        <begin position="409"/>
        <end position="427"/>
    </location>
</feature>
<keyword evidence="4 6" id="KW-1133">Transmembrane helix</keyword>
<dbReference type="CDD" id="cd13124">
    <property type="entry name" value="MATE_SpoVB_like"/>
    <property type="match status" value="1"/>
</dbReference>
<gene>
    <name evidence="7" type="ORF">LB941_06650</name>
</gene>
<dbReference type="InterPro" id="IPR024923">
    <property type="entry name" value="PG_synth_SpoVB"/>
</dbReference>
<feature type="transmembrane region" description="Helical" evidence="6">
    <location>
        <begin position="472"/>
        <end position="495"/>
    </location>
</feature>
<evidence type="ECO:0000256" key="2">
    <source>
        <dbReference type="ARBA" id="ARBA00022475"/>
    </source>
</evidence>
<comment type="subcellular location">
    <subcellularLocation>
        <location evidence="1">Cell membrane</location>
        <topology evidence="1">Multi-pass membrane protein</topology>
    </subcellularLocation>
</comment>
<feature type="transmembrane region" description="Helical" evidence="6">
    <location>
        <begin position="251"/>
        <end position="271"/>
    </location>
</feature>
<feature type="transmembrane region" description="Helical" evidence="6">
    <location>
        <begin position="433"/>
        <end position="452"/>
    </location>
</feature>
<evidence type="ECO:0000256" key="5">
    <source>
        <dbReference type="ARBA" id="ARBA00023136"/>
    </source>
</evidence>
<evidence type="ECO:0000256" key="3">
    <source>
        <dbReference type="ARBA" id="ARBA00022692"/>
    </source>
</evidence>
<feature type="transmembrane region" description="Helical" evidence="6">
    <location>
        <begin position="107"/>
        <end position="128"/>
    </location>
</feature>
<dbReference type="AlphaFoldDB" id="A0A9X2FMR1"/>
<keyword evidence="5 6" id="KW-0472">Membrane</keyword>
<feature type="transmembrane region" description="Helical" evidence="6">
    <location>
        <begin position="501"/>
        <end position="521"/>
    </location>
</feature>
<accession>A0A9X2FMR1</accession>
<sequence length="546" mass="60874">MVEKSVHKIDKEVSSKEKMLRGSAWMTSASIFSRILGAIYIIPWYSWFGTHRLQANALYAKGYTVYAVFLMLSTAGIPSAVSKQVAHYNSLNEYGIGRRLYKRTFMLMLLLGILMAIVLWLAAPILAAGDSRTIPVFRSLAIALVIIPCMSLTRGFFQGYQDMAPSAVSQLVEQVVRVIYMLATAFLIMKVMNGNYEFGVVQSTFAAFVGAIGGMLTLIIYYFRKKRKFDNLNVNSNNVIEVSNGRLIKELLAQSIPFIFIGISSTLYNLVDQYSFPSIMKAVTNYSDNYIDAMYALFAANANKLIMISISLASAMAATTIPLLIEAITKNEKKIAQKQLVDTIELFFFIMLPSSLGIAAVARPLYVVFYGYSTYGVYILKVSAYTAIAQGLFVILASLLQGIYENKRAVIYAIIGLVVKLAVQYPLTVSLAAFGPLIASAIGMLVSSFLMFRFLKRNYSLNLKQIQKTFNLLMTFTFIMFLIVSVLVWILGLLFNQESRIIALIEILFSASIGGYIYVLLSLKTRVADHILGAKVERIRTLLHIK</sequence>
<proteinExistence type="predicted"/>
<dbReference type="Pfam" id="PF01943">
    <property type="entry name" value="Polysacc_synt"/>
    <property type="match status" value="1"/>
</dbReference>
<organism evidence="7 8">
    <name type="scientific">Ligilactobacillus ubinensis</name>
    <dbReference type="NCBI Taxonomy" id="2876789"/>
    <lineage>
        <taxon>Bacteria</taxon>
        <taxon>Bacillati</taxon>
        <taxon>Bacillota</taxon>
        <taxon>Bacilli</taxon>
        <taxon>Lactobacillales</taxon>
        <taxon>Lactobacillaceae</taxon>
        <taxon>Ligilactobacillus</taxon>
    </lineage>
</organism>
<feature type="transmembrane region" description="Helical" evidence="6">
    <location>
        <begin position="174"/>
        <end position="192"/>
    </location>
</feature>
<evidence type="ECO:0000256" key="1">
    <source>
        <dbReference type="ARBA" id="ARBA00004651"/>
    </source>
</evidence>
<keyword evidence="8" id="KW-1185">Reference proteome</keyword>
<feature type="transmembrane region" description="Helical" evidence="6">
    <location>
        <begin position="204"/>
        <end position="223"/>
    </location>
</feature>
<reference evidence="7 8" key="1">
    <citation type="journal article" date="2023" name="Int. J. Syst. Evol. Microbiol.">
        <title>Ligilactobacillus ubinensis sp. nov., a novel species isolated from the wild ferment of a durian fruit (Durio zibethinus).</title>
        <authorList>
            <person name="Heng Y.C."/>
            <person name="Menon N."/>
            <person name="Chen B."/>
            <person name="Loo B.Z.L."/>
            <person name="Wong G.W.J."/>
            <person name="Lim A.C.H."/>
            <person name="Silvaraju S."/>
            <person name="Kittelmann S."/>
        </authorList>
    </citation>
    <scope>NUCLEOTIDE SEQUENCE [LARGE SCALE GENOMIC DNA]</scope>
    <source>
        <strain evidence="7 8">WILCCON 0076</strain>
    </source>
</reference>
<dbReference type="PIRSF" id="PIRSF038958">
    <property type="entry name" value="PG_synth_SpoVB"/>
    <property type="match status" value="1"/>
</dbReference>
<dbReference type="PANTHER" id="PTHR30250">
    <property type="entry name" value="PST FAMILY PREDICTED COLANIC ACID TRANSPORTER"/>
    <property type="match status" value="1"/>
</dbReference>
<dbReference type="GO" id="GO:0005886">
    <property type="term" value="C:plasma membrane"/>
    <property type="evidence" value="ECO:0007669"/>
    <property type="project" value="UniProtKB-SubCell"/>
</dbReference>
<comment type="caution">
    <text evidence="7">The sequence shown here is derived from an EMBL/GenBank/DDBJ whole genome shotgun (WGS) entry which is preliminary data.</text>
</comment>